<evidence type="ECO:0000256" key="1">
    <source>
        <dbReference type="SAM" id="MobiDB-lite"/>
    </source>
</evidence>
<sequence length="324" mass="36706">MTVDQVLEDLHENPSNDPEAAAFIGLFRLLPTDAPGQSHTFSQAYAKATSRFPPPTILNTAWQWVDVSEPLPQNTQVYRIYDATKVDTSSVLVPGLIPLYDQQSQVYKGQLWRLHRSTGLLLTFLATHFQMGYYFTMAPDGYQPPEECLKTYSLLWYLSAPARASLSQGNELPSVPEGQLPSVPEGHQVPKLISDCRSSYQDTSDEPDDLEKKEARRPRKLDMSKVKAYVEEYLQSLKDVDFIVEPVDDLPSFDDLDTLAPHPALTPLAEDPDEDLPEWWMWGPSHSSNDAIELATNRHERNPCWMQKKNYSIENGTITFSDES</sequence>
<feature type="non-terminal residue" evidence="2">
    <location>
        <position position="324"/>
    </location>
</feature>
<dbReference type="AlphaFoldDB" id="A0A4S8LUT2"/>
<accession>A0A4S8LUT2</accession>
<evidence type="ECO:0000313" key="3">
    <source>
        <dbReference type="Proteomes" id="UP000297245"/>
    </source>
</evidence>
<reference evidence="2 3" key="1">
    <citation type="journal article" date="2019" name="Nat. Ecol. Evol.">
        <title>Megaphylogeny resolves global patterns of mushroom evolution.</title>
        <authorList>
            <person name="Varga T."/>
            <person name="Krizsan K."/>
            <person name="Foldi C."/>
            <person name="Dima B."/>
            <person name="Sanchez-Garcia M."/>
            <person name="Sanchez-Ramirez S."/>
            <person name="Szollosi G.J."/>
            <person name="Szarkandi J.G."/>
            <person name="Papp V."/>
            <person name="Albert L."/>
            <person name="Andreopoulos W."/>
            <person name="Angelini C."/>
            <person name="Antonin V."/>
            <person name="Barry K.W."/>
            <person name="Bougher N.L."/>
            <person name="Buchanan P."/>
            <person name="Buyck B."/>
            <person name="Bense V."/>
            <person name="Catcheside P."/>
            <person name="Chovatia M."/>
            <person name="Cooper J."/>
            <person name="Damon W."/>
            <person name="Desjardin D."/>
            <person name="Finy P."/>
            <person name="Geml J."/>
            <person name="Haridas S."/>
            <person name="Hughes K."/>
            <person name="Justo A."/>
            <person name="Karasinski D."/>
            <person name="Kautmanova I."/>
            <person name="Kiss B."/>
            <person name="Kocsube S."/>
            <person name="Kotiranta H."/>
            <person name="LaButti K.M."/>
            <person name="Lechner B.E."/>
            <person name="Liimatainen K."/>
            <person name="Lipzen A."/>
            <person name="Lukacs Z."/>
            <person name="Mihaltcheva S."/>
            <person name="Morgado L.N."/>
            <person name="Niskanen T."/>
            <person name="Noordeloos M.E."/>
            <person name="Ohm R.A."/>
            <person name="Ortiz-Santana B."/>
            <person name="Ovrebo C."/>
            <person name="Racz N."/>
            <person name="Riley R."/>
            <person name="Savchenko A."/>
            <person name="Shiryaev A."/>
            <person name="Soop K."/>
            <person name="Spirin V."/>
            <person name="Szebenyi C."/>
            <person name="Tomsovsky M."/>
            <person name="Tulloss R.E."/>
            <person name="Uehling J."/>
            <person name="Grigoriev I.V."/>
            <person name="Vagvolgyi C."/>
            <person name="Papp T."/>
            <person name="Martin F.M."/>
            <person name="Miettinen O."/>
            <person name="Hibbett D.S."/>
            <person name="Nagy L.G."/>
        </authorList>
    </citation>
    <scope>NUCLEOTIDE SEQUENCE [LARGE SCALE GENOMIC DNA]</scope>
    <source>
        <strain evidence="2 3">CBS 962.96</strain>
    </source>
</reference>
<proteinExistence type="predicted"/>
<evidence type="ECO:0000313" key="2">
    <source>
        <dbReference type="EMBL" id="THU93376.1"/>
    </source>
</evidence>
<keyword evidence="3" id="KW-1185">Reference proteome</keyword>
<name>A0A4S8LUT2_DENBC</name>
<protein>
    <submittedName>
        <fullName evidence="2">Uncharacterized protein</fullName>
    </submittedName>
</protein>
<dbReference type="EMBL" id="ML179250">
    <property type="protein sequence ID" value="THU93376.1"/>
    <property type="molecule type" value="Genomic_DNA"/>
</dbReference>
<feature type="region of interest" description="Disordered" evidence="1">
    <location>
        <begin position="167"/>
        <end position="218"/>
    </location>
</feature>
<dbReference type="Proteomes" id="UP000297245">
    <property type="component" value="Unassembled WGS sequence"/>
</dbReference>
<organism evidence="2 3">
    <name type="scientific">Dendrothele bispora (strain CBS 962.96)</name>
    <dbReference type="NCBI Taxonomy" id="1314807"/>
    <lineage>
        <taxon>Eukaryota</taxon>
        <taxon>Fungi</taxon>
        <taxon>Dikarya</taxon>
        <taxon>Basidiomycota</taxon>
        <taxon>Agaricomycotina</taxon>
        <taxon>Agaricomycetes</taxon>
        <taxon>Agaricomycetidae</taxon>
        <taxon>Agaricales</taxon>
        <taxon>Agaricales incertae sedis</taxon>
        <taxon>Dendrothele</taxon>
    </lineage>
</organism>
<gene>
    <name evidence="2" type="ORF">K435DRAFT_779857</name>
</gene>